<proteinExistence type="predicted"/>
<sequence>MVNQYSILKISKWTYENLNSDPLSPLLDTGQVSPYLQPQSCPSYPMGQDPGISLNLRGGSKLSSVAVSKCVASRYPCVLMCQQVKVNCTSASTVSPRVPFSV</sequence>
<organism evidence="1 2">
    <name type="scientific">Pipistrellus nathusii</name>
    <name type="common">Nathusius' pipistrelle</name>
    <dbReference type="NCBI Taxonomy" id="59473"/>
    <lineage>
        <taxon>Eukaryota</taxon>
        <taxon>Metazoa</taxon>
        <taxon>Chordata</taxon>
        <taxon>Craniata</taxon>
        <taxon>Vertebrata</taxon>
        <taxon>Euteleostomi</taxon>
        <taxon>Mammalia</taxon>
        <taxon>Eutheria</taxon>
        <taxon>Laurasiatheria</taxon>
        <taxon>Chiroptera</taxon>
        <taxon>Yangochiroptera</taxon>
        <taxon>Vespertilionidae</taxon>
        <taxon>Pipistrellus</taxon>
    </lineage>
</organism>
<evidence type="ECO:0000313" key="2">
    <source>
        <dbReference type="Proteomes" id="UP001314169"/>
    </source>
</evidence>
<evidence type="ECO:0000313" key="1">
    <source>
        <dbReference type="EMBL" id="CAK6442651.1"/>
    </source>
</evidence>
<accession>A0ABN9ZWP1</accession>
<reference evidence="1" key="1">
    <citation type="submission" date="2023-12" db="EMBL/GenBank/DDBJ databases">
        <authorList>
            <person name="Brown T."/>
        </authorList>
    </citation>
    <scope>NUCLEOTIDE SEQUENCE</scope>
</reference>
<protein>
    <submittedName>
        <fullName evidence="1">Uncharacterized protein</fullName>
    </submittedName>
</protein>
<dbReference type="Proteomes" id="UP001314169">
    <property type="component" value="Chromosome 3"/>
</dbReference>
<dbReference type="EMBL" id="OY882860">
    <property type="protein sequence ID" value="CAK6442651.1"/>
    <property type="molecule type" value="Genomic_DNA"/>
</dbReference>
<keyword evidence="2" id="KW-1185">Reference proteome</keyword>
<name>A0ABN9ZWP1_PIPNA</name>
<gene>
    <name evidence="1" type="ORF">MPIPNATIZW_LOCUS10957</name>
</gene>